<dbReference type="GO" id="GO:0000122">
    <property type="term" value="P:negative regulation of transcription by RNA polymerase II"/>
    <property type="evidence" value="ECO:0007669"/>
    <property type="project" value="TreeGrafter"/>
</dbReference>
<reference evidence="2" key="1">
    <citation type="submission" date="2021-01" db="UniProtKB">
        <authorList>
            <consortium name="EnsemblMetazoa"/>
        </authorList>
    </citation>
    <scope>IDENTIFICATION</scope>
</reference>
<keyword evidence="3" id="KW-1185">Reference proteome</keyword>
<feature type="compositionally biased region" description="Polar residues" evidence="1">
    <location>
        <begin position="63"/>
        <end position="73"/>
    </location>
</feature>
<feature type="region of interest" description="Disordered" evidence="1">
    <location>
        <begin position="1"/>
        <end position="27"/>
    </location>
</feature>
<evidence type="ECO:0000313" key="2">
    <source>
        <dbReference type="EnsemblMetazoa" id="CLYHEMP000346.1"/>
    </source>
</evidence>
<name>A0A7M5TQI0_9CNID</name>
<dbReference type="GO" id="GO:0017053">
    <property type="term" value="C:transcription repressor complex"/>
    <property type="evidence" value="ECO:0007669"/>
    <property type="project" value="InterPro"/>
</dbReference>
<feature type="compositionally biased region" description="Basic and acidic residues" evidence="1">
    <location>
        <begin position="17"/>
        <end position="27"/>
    </location>
</feature>
<dbReference type="GO" id="GO:0031523">
    <property type="term" value="C:Myb complex"/>
    <property type="evidence" value="ECO:0007669"/>
    <property type="project" value="TreeGrafter"/>
</dbReference>
<feature type="region of interest" description="Disordered" evidence="1">
    <location>
        <begin position="41"/>
        <end position="74"/>
    </location>
</feature>
<dbReference type="OrthoDB" id="6287771at2759"/>
<dbReference type="InterPro" id="IPR028226">
    <property type="entry name" value="LIN37"/>
</dbReference>
<dbReference type="EnsemblMetazoa" id="CLYHEMT000346.1">
    <property type="protein sequence ID" value="CLYHEMP000346.1"/>
    <property type="gene ID" value="CLYHEMG000346"/>
</dbReference>
<proteinExistence type="predicted"/>
<dbReference type="PANTHER" id="PTHR31336">
    <property type="entry name" value="LIN37 HOMOLOG"/>
    <property type="match status" value="1"/>
</dbReference>
<dbReference type="Proteomes" id="UP000594262">
    <property type="component" value="Unplaced"/>
</dbReference>
<organism evidence="2 3">
    <name type="scientific">Clytia hemisphaerica</name>
    <dbReference type="NCBI Taxonomy" id="252671"/>
    <lineage>
        <taxon>Eukaryota</taxon>
        <taxon>Metazoa</taxon>
        <taxon>Cnidaria</taxon>
        <taxon>Hydrozoa</taxon>
        <taxon>Hydroidolina</taxon>
        <taxon>Leptothecata</taxon>
        <taxon>Obeliida</taxon>
        <taxon>Clytiidae</taxon>
        <taxon>Clytia</taxon>
    </lineage>
</organism>
<evidence type="ECO:0000256" key="1">
    <source>
        <dbReference type="SAM" id="MobiDB-lite"/>
    </source>
</evidence>
<protein>
    <submittedName>
        <fullName evidence="2">Uncharacterized protein</fullName>
    </submittedName>
</protein>
<evidence type="ECO:0000313" key="3">
    <source>
        <dbReference type="Proteomes" id="UP000594262"/>
    </source>
</evidence>
<feature type="compositionally biased region" description="Polar residues" evidence="1">
    <location>
        <begin position="1"/>
        <end position="16"/>
    </location>
</feature>
<dbReference type="Pfam" id="PF15306">
    <property type="entry name" value="LIN37"/>
    <property type="match status" value="1"/>
</dbReference>
<dbReference type="PANTHER" id="PTHR31336:SF3">
    <property type="entry name" value="PROTEIN LIN-37 HOMOLOG"/>
    <property type="match status" value="1"/>
</dbReference>
<dbReference type="AlphaFoldDB" id="A0A7M5TQI0"/>
<sequence>FIYSSVKNIEMSTSKTPDIEKDAQNVDDARSKLEDILNDIFDKNEDGQTPANNLGDDKAKRVNPTSYTPTKKNFSGRYARKNKKKKDLFQNESYNKKQKRNYVLKLYDRRINLARFNEKASLYKMLRDWMKNKPSYEMDDDEAELQSSNKKKDTSNEHHVYELPRCIKSEEDQRLPSVIVTKTDNIEEVLGTEENIEFLKQDNMLRWRTVRQSWKNHSFQQQQKDIPSLALLKTMIPK</sequence>
<accession>A0A7M5TQI0</accession>